<accession>A0ABU9N3Y0</accession>
<evidence type="ECO:0000313" key="2">
    <source>
        <dbReference type="Proteomes" id="UP001447008"/>
    </source>
</evidence>
<evidence type="ECO:0008006" key="3">
    <source>
        <dbReference type="Google" id="ProtNLM"/>
    </source>
</evidence>
<dbReference type="EMBL" id="JBCGCU010000017">
    <property type="protein sequence ID" value="MEM0516378.1"/>
    <property type="molecule type" value="Genomic_DNA"/>
</dbReference>
<gene>
    <name evidence="1" type="ORF">WCN91_13310</name>
</gene>
<proteinExistence type="predicted"/>
<reference evidence="1 2" key="1">
    <citation type="submission" date="2024-03" db="EMBL/GenBank/DDBJ databases">
        <title>Pseudoalteromonas qingdaonensis sp. nov., isolated from the intestines of marine benthic organisms.</title>
        <authorList>
            <person name="Lin X."/>
            <person name="Fang S."/>
            <person name="Hu X."/>
        </authorList>
    </citation>
    <scope>NUCLEOTIDE SEQUENCE [LARGE SCALE GENOMIC DNA]</scope>
    <source>
        <strain evidence="1 2">YIC-827</strain>
    </source>
</reference>
<protein>
    <recommendedName>
        <fullName evidence="3">YARHG domain-containing protein</fullName>
    </recommendedName>
</protein>
<evidence type="ECO:0000313" key="1">
    <source>
        <dbReference type="EMBL" id="MEM0516378.1"/>
    </source>
</evidence>
<keyword evidence="2" id="KW-1185">Reference proteome</keyword>
<comment type="caution">
    <text evidence="1">The sequence shown here is derived from an EMBL/GenBank/DDBJ whole genome shotgun (WGS) entry which is preliminary data.</text>
</comment>
<dbReference type="Proteomes" id="UP001447008">
    <property type="component" value="Unassembled WGS sequence"/>
</dbReference>
<organism evidence="1 2">
    <name type="scientific">Pseudoalteromonas qingdaonensis</name>
    <dbReference type="NCBI Taxonomy" id="3131913"/>
    <lineage>
        <taxon>Bacteria</taxon>
        <taxon>Pseudomonadati</taxon>
        <taxon>Pseudomonadota</taxon>
        <taxon>Gammaproteobacteria</taxon>
        <taxon>Alteromonadales</taxon>
        <taxon>Pseudoalteromonadaceae</taxon>
        <taxon>Pseudoalteromonas</taxon>
    </lineage>
</organism>
<dbReference type="RefSeq" id="WP_342679828.1">
    <property type="nucleotide sequence ID" value="NZ_JBCGCU010000017.1"/>
</dbReference>
<name>A0ABU9N3Y0_9GAMM</name>
<sequence length="164" mass="18748">MSRFILVLLLLVFTKPLLAKINLPSNCDEYKEVAQSNFVLLNKKELIQLGECIAQVQLKTKKIDWISDSCEEISEDEKNIFGVLSLSKVDAIQIGMCLGVINTIYTRFDGAYVYQLSSYSSYRRSNKKYRCLKGEPAISKLIKLENQILDIEQIRDELCAHVYG</sequence>